<dbReference type="Proteomes" id="UP000789706">
    <property type="component" value="Unassembled WGS sequence"/>
</dbReference>
<accession>A0A9N9AM18</accession>
<name>A0A9N9AM18_9GLOM</name>
<sequence>IFKEEEIAKSVLENWKCDNALELKWETANFNTQIVDIKTKTCYRNAKPQTIL</sequence>
<reference evidence="1" key="1">
    <citation type="submission" date="2021-06" db="EMBL/GenBank/DDBJ databases">
        <authorList>
            <person name="Kallberg Y."/>
            <person name="Tangrot J."/>
            <person name="Rosling A."/>
        </authorList>
    </citation>
    <scope>NUCLEOTIDE SEQUENCE</scope>
    <source>
        <strain evidence="1">AZ414A</strain>
    </source>
</reference>
<keyword evidence="2" id="KW-1185">Reference proteome</keyword>
<evidence type="ECO:0000313" key="2">
    <source>
        <dbReference type="Proteomes" id="UP000789706"/>
    </source>
</evidence>
<gene>
    <name evidence="1" type="ORF">DEBURN_LOCUS6362</name>
</gene>
<organism evidence="1 2">
    <name type="scientific">Diversispora eburnea</name>
    <dbReference type="NCBI Taxonomy" id="1213867"/>
    <lineage>
        <taxon>Eukaryota</taxon>
        <taxon>Fungi</taxon>
        <taxon>Fungi incertae sedis</taxon>
        <taxon>Mucoromycota</taxon>
        <taxon>Glomeromycotina</taxon>
        <taxon>Glomeromycetes</taxon>
        <taxon>Diversisporales</taxon>
        <taxon>Diversisporaceae</taxon>
        <taxon>Diversispora</taxon>
    </lineage>
</organism>
<comment type="caution">
    <text evidence="1">The sequence shown here is derived from an EMBL/GenBank/DDBJ whole genome shotgun (WGS) entry which is preliminary data.</text>
</comment>
<evidence type="ECO:0000313" key="1">
    <source>
        <dbReference type="EMBL" id="CAG8535728.1"/>
    </source>
</evidence>
<proteinExistence type="predicted"/>
<dbReference type="AlphaFoldDB" id="A0A9N9AM18"/>
<protein>
    <submittedName>
        <fullName evidence="1">4829_t:CDS:1</fullName>
    </submittedName>
</protein>
<feature type="non-terminal residue" evidence="1">
    <location>
        <position position="52"/>
    </location>
</feature>
<dbReference type="EMBL" id="CAJVPK010000645">
    <property type="protein sequence ID" value="CAG8535728.1"/>
    <property type="molecule type" value="Genomic_DNA"/>
</dbReference>